<dbReference type="Proteomes" id="UP000551616">
    <property type="component" value="Unassembled WGS sequence"/>
</dbReference>
<dbReference type="AlphaFoldDB" id="A0A7V8VAL0"/>
<sequence>MIAEHVGWLRPNKSECHLPSLVRQADELMAVCRRW</sequence>
<dbReference type="EMBL" id="JABRWO010000017">
    <property type="protein sequence ID" value="MBA2117611.1"/>
    <property type="molecule type" value="Genomic_DNA"/>
</dbReference>
<proteinExistence type="predicted"/>
<name>A0A7V8VAL0_9BACT</name>
<evidence type="ECO:0000313" key="1">
    <source>
        <dbReference type="EMBL" id="MBA2117611.1"/>
    </source>
</evidence>
<evidence type="ECO:0000313" key="2">
    <source>
        <dbReference type="Proteomes" id="UP000551616"/>
    </source>
</evidence>
<gene>
    <name evidence="1" type="ORF">HOV93_48110</name>
</gene>
<comment type="caution">
    <text evidence="1">The sequence shown here is derived from an EMBL/GenBank/DDBJ whole genome shotgun (WGS) entry which is preliminary data.</text>
</comment>
<keyword evidence="2" id="KW-1185">Reference proteome</keyword>
<accession>A0A7V8VAL0</accession>
<reference evidence="1 2" key="1">
    <citation type="submission" date="2020-05" db="EMBL/GenBank/DDBJ databases">
        <title>Bremerella alba sp. nov., a novel planctomycete isolated from the surface of the macroalga Fucus spiralis.</title>
        <authorList>
            <person name="Godinho O."/>
            <person name="Botelho R."/>
            <person name="Albuquerque L."/>
            <person name="Wiegand S."/>
            <person name="Da Costa M.S."/>
            <person name="Lobo-Da-Cunha A."/>
            <person name="Jogler C."/>
            <person name="Lage O.M."/>
        </authorList>
    </citation>
    <scope>NUCLEOTIDE SEQUENCE [LARGE SCALE GENOMIC DNA]</scope>
    <source>
        <strain evidence="1 2">FF15</strain>
    </source>
</reference>
<organism evidence="1 2">
    <name type="scientific">Bremerella alba</name>
    <dbReference type="NCBI Taxonomy" id="980252"/>
    <lineage>
        <taxon>Bacteria</taxon>
        <taxon>Pseudomonadati</taxon>
        <taxon>Planctomycetota</taxon>
        <taxon>Planctomycetia</taxon>
        <taxon>Pirellulales</taxon>
        <taxon>Pirellulaceae</taxon>
        <taxon>Bremerella</taxon>
    </lineage>
</organism>
<protein>
    <submittedName>
        <fullName evidence="1">Uncharacterized protein</fullName>
    </submittedName>
</protein>